<dbReference type="PANTHER" id="PTHR43375">
    <property type="entry name" value="OROTIDINE 5'-PHOSPHATE DECARBOXYLASE"/>
    <property type="match status" value="1"/>
</dbReference>
<dbReference type="InterPro" id="IPR011060">
    <property type="entry name" value="RibuloseP-bd_barrel"/>
</dbReference>
<evidence type="ECO:0000256" key="7">
    <source>
        <dbReference type="ARBA" id="ARBA00023239"/>
    </source>
</evidence>
<feature type="domain" description="Orotidine 5'-phosphate decarboxylase" evidence="11">
    <location>
        <begin position="51"/>
        <end position="305"/>
    </location>
</feature>
<evidence type="ECO:0000256" key="3">
    <source>
        <dbReference type="ARBA" id="ARBA00012321"/>
    </source>
</evidence>
<dbReference type="Pfam" id="PF00215">
    <property type="entry name" value="OMPdecase"/>
    <property type="match status" value="1"/>
</dbReference>
<feature type="compositionally biased region" description="Polar residues" evidence="10">
    <location>
        <begin position="1"/>
        <end position="12"/>
    </location>
</feature>
<evidence type="ECO:0000256" key="5">
    <source>
        <dbReference type="ARBA" id="ARBA00022793"/>
    </source>
</evidence>
<dbReference type="Proteomes" id="UP000236248">
    <property type="component" value="Chromosome NCAV"/>
</dbReference>
<dbReference type="GO" id="GO:0004590">
    <property type="term" value="F:orotidine-5'-phosphate decarboxylase activity"/>
    <property type="evidence" value="ECO:0007669"/>
    <property type="project" value="UniProtKB-EC"/>
</dbReference>
<dbReference type="CDD" id="cd04725">
    <property type="entry name" value="OMP_decarboxylase_like"/>
    <property type="match status" value="1"/>
</dbReference>
<evidence type="ECO:0000313" key="12">
    <source>
        <dbReference type="EMBL" id="SPC34106.1"/>
    </source>
</evidence>
<comment type="similarity">
    <text evidence="2">Belongs to the OMP decarboxylase family. Type 2 subfamily.</text>
</comment>
<dbReference type="InterPro" id="IPR013785">
    <property type="entry name" value="Aldolase_TIM"/>
</dbReference>
<evidence type="ECO:0000313" key="13">
    <source>
        <dbReference type="Proteomes" id="UP000236248"/>
    </source>
</evidence>
<feature type="compositionally biased region" description="Low complexity" evidence="10">
    <location>
        <begin position="198"/>
        <end position="212"/>
    </location>
</feature>
<evidence type="ECO:0000256" key="2">
    <source>
        <dbReference type="ARBA" id="ARBA00008847"/>
    </source>
</evidence>
<dbReference type="GeneID" id="41594978"/>
<evidence type="ECO:0000259" key="11">
    <source>
        <dbReference type="SMART" id="SM00934"/>
    </source>
</evidence>
<keyword evidence="7 12" id="KW-0456">Lyase</keyword>
<protein>
    <recommendedName>
        <fullName evidence="4">Orotidine 5'-phosphate decarboxylase</fullName>
        <ecNumber evidence="3">4.1.1.23</ecNumber>
    </recommendedName>
    <alternativeName>
        <fullName evidence="8">OMP decarboxylase</fullName>
    </alternativeName>
</protein>
<evidence type="ECO:0000256" key="8">
    <source>
        <dbReference type="ARBA" id="ARBA00033428"/>
    </source>
</evidence>
<dbReference type="GO" id="GO:0006207">
    <property type="term" value="P:'de novo' pyrimidine nucleobase biosynthetic process"/>
    <property type="evidence" value="ECO:0007669"/>
    <property type="project" value="InterPro"/>
</dbReference>
<gene>
    <name evidence="12" type="ORF">NCAV_0929</name>
</gene>
<dbReference type="EMBL" id="LT981265">
    <property type="protein sequence ID" value="SPC34106.1"/>
    <property type="molecule type" value="Genomic_DNA"/>
</dbReference>
<dbReference type="SMART" id="SM00934">
    <property type="entry name" value="OMPdecase"/>
    <property type="match status" value="1"/>
</dbReference>
<evidence type="ECO:0000256" key="10">
    <source>
        <dbReference type="SAM" id="MobiDB-lite"/>
    </source>
</evidence>
<proteinExistence type="inferred from homology"/>
<keyword evidence="5" id="KW-0210">Decarboxylase</keyword>
<evidence type="ECO:0000256" key="9">
    <source>
        <dbReference type="ARBA" id="ARBA00049157"/>
    </source>
</evidence>
<evidence type="ECO:0000256" key="4">
    <source>
        <dbReference type="ARBA" id="ARBA00021923"/>
    </source>
</evidence>
<keyword evidence="13" id="KW-1185">Reference proteome</keyword>
<dbReference type="SUPFAM" id="SSF51366">
    <property type="entry name" value="Ribulose-phoshate binding barrel"/>
    <property type="match status" value="1"/>
</dbReference>
<dbReference type="GO" id="GO:0044205">
    <property type="term" value="P:'de novo' UMP biosynthetic process"/>
    <property type="evidence" value="ECO:0007669"/>
    <property type="project" value="UniProtKB-UniPathway"/>
</dbReference>
<comment type="catalytic activity">
    <reaction evidence="9">
        <text>orotidine 5'-phosphate + H(+) = UMP + CO2</text>
        <dbReference type="Rhea" id="RHEA:11596"/>
        <dbReference type="ChEBI" id="CHEBI:15378"/>
        <dbReference type="ChEBI" id="CHEBI:16526"/>
        <dbReference type="ChEBI" id="CHEBI:57538"/>
        <dbReference type="ChEBI" id="CHEBI:57865"/>
        <dbReference type="EC" id="4.1.1.23"/>
    </reaction>
</comment>
<sequence length="314" mass="33931">MSHSKYNNSNNARYMPNPIHASTPTPTPTPTPTSIFLKRLSASVEEHDGSRIVLALDLSNDVRVEKVCSIIDALAGYICSVKMNMHLLLPLSMDDVKYINDRAHSHGLQSIADIKLNDIPSTNKVAIDKLAESNFDALTINPIIGLDALKDAIHNAHSRGMGAIALVYMSHKGAESSYGMRIKIVHGEQEQEEDEQQKQQQQGGDVQMQLQQHSPSPSTSIYRVFLGWALAAGADGIVVGATRPEMIRECRAYIEDAHMHVAIFSPGSGAQGGDPSAALSNGADYIIVGRSILGADDPVREASRLARISSISRG</sequence>
<dbReference type="PANTHER" id="PTHR43375:SF1">
    <property type="entry name" value="OROTIDINE 5'-PHOSPHATE DECARBOXYLASE"/>
    <property type="match status" value="1"/>
</dbReference>
<feature type="region of interest" description="Disordered" evidence="10">
    <location>
        <begin position="1"/>
        <end position="30"/>
    </location>
</feature>
<reference evidence="13" key="1">
    <citation type="submission" date="2018-01" db="EMBL/GenBank/DDBJ databases">
        <authorList>
            <person name="Kerou L M."/>
        </authorList>
    </citation>
    <scope>NUCLEOTIDE SEQUENCE [LARGE SCALE GENOMIC DNA]</scope>
    <source>
        <strain evidence="13">SCU2</strain>
    </source>
</reference>
<organism evidence="12 13">
    <name type="scientific">Candidatus Nitrosocaldus cavascurensis</name>
    <dbReference type="NCBI Taxonomy" id="2058097"/>
    <lineage>
        <taxon>Archaea</taxon>
        <taxon>Nitrososphaerota</taxon>
        <taxon>Nitrososphaeria</taxon>
        <taxon>Candidatus Nitrosocaldales</taxon>
        <taxon>Candidatus Nitrosocaldaceae</taxon>
        <taxon>Candidatus Nitrosocaldus</taxon>
    </lineage>
</organism>
<evidence type="ECO:0000256" key="6">
    <source>
        <dbReference type="ARBA" id="ARBA00022975"/>
    </source>
</evidence>
<keyword evidence="6" id="KW-0665">Pyrimidine biosynthesis</keyword>
<dbReference type="EC" id="4.1.1.23" evidence="3"/>
<name>A0A2K5AR29_9ARCH</name>
<accession>A0A2K5AR29</accession>
<feature type="region of interest" description="Disordered" evidence="10">
    <location>
        <begin position="188"/>
        <end position="215"/>
    </location>
</feature>
<dbReference type="Gene3D" id="3.20.20.70">
    <property type="entry name" value="Aldolase class I"/>
    <property type="match status" value="1"/>
</dbReference>
<dbReference type="KEGG" id="ncv:NCAV_0929"/>
<dbReference type="InterPro" id="IPR011995">
    <property type="entry name" value="OMPdecase_type-2"/>
</dbReference>
<dbReference type="InterPro" id="IPR001754">
    <property type="entry name" value="OMPdeCOase_dom"/>
</dbReference>
<comment type="pathway">
    <text evidence="1">Pyrimidine metabolism; UMP biosynthesis via de novo pathway; UMP from orotate: step 2/2.</text>
</comment>
<dbReference type="UniPathway" id="UPA00070">
    <property type="reaction ID" value="UER00120"/>
</dbReference>
<dbReference type="RefSeq" id="WP_103287163.1">
    <property type="nucleotide sequence ID" value="NZ_LT981265.1"/>
</dbReference>
<evidence type="ECO:0000256" key="1">
    <source>
        <dbReference type="ARBA" id="ARBA00004861"/>
    </source>
</evidence>
<dbReference type="AlphaFoldDB" id="A0A2K5AR29"/>